<accession>A0A4Z0PE63</accession>
<dbReference type="AlphaFoldDB" id="A0A4Z0PE63"/>
<evidence type="ECO:0000313" key="1">
    <source>
        <dbReference type="EMBL" id="TGE11913.1"/>
    </source>
</evidence>
<organism evidence="1 2">
    <name type="scientific">Hymenobacter elongatus</name>
    <dbReference type="NCBI Taxonomy" id="877208"/>
    <lineage>
        <taxon>Bacteria</taxon>
        <taxon>Pseudomonadati</taxon>
        <taxon>Bacteroidota</taxon>
        <taxon>Cytophagia</taxon>
        <taxon>Cytophagales</taxon>
        <taxon>Hymenobacteraceae</taxon>
        <taxon>Hymenobacter</taxon>
    </lineage>
</organism>
<comment type="caution">
    <text evidence="1">The sequence shown here is derived from an EMBL/GenBank/DDBJ whole genome shotgun (WGS) entry which is preliminary data.</text>
</comment>
<sequence>MTLRDVLGRSVRQWNKPGATLDVTDVPRGLHLLQLQTASGVTTRRVVLE</sequence>
<evidence type="ECO:0000313" key="2">
    <source>
        <dbReference type="Proteomes" id="UP000297739"/>
    </source>
</evidence>
<dbReference type="Proteomes" id="UP000297739">
    <property type="component" value="Unassembled WGS sequence"/>
</dbReference>
<name>A0A4Z0PE63_9BACT</name>
<dbReference type="InterPro" id="IPR026444">
    <property type="entry name" value="Secre_tail"/>
</dbReference>
<protein>
    <submittedName>
        <fullName evidence="1">T9SS type A sorting domain-containing protein</fullName>
    </submittedName>
</protein>
<dbReference type="NCBIfam" id="TIGR04183">
    <property type="entry name" value="Por_Secre_tail"/>
    <property type="match status" value="1"/>
</dbReference>
<gene>
    <name evidence="1" type="ORF">E5J99_20625</name>
</gene>
<keyword evidence="2" id="KW-1185">Reference proteome</keyword>
<dbReference type="RefSeq" id="WP_135499696.1">
    <property type="nucleotide sequence ID" value="NZ_SRLD01000081.1"/>
</dbReference>
<reference evidence="1 2" key="1">
    <citation type="submission" date="2019-04" db="EMBL/GenBank/DDBJ databases">
        <authorList>
            <person name="Feng G."/>
            <person name="Zhang J."/>
            <person name="Zhu H."/>
        </authorList>
    </citation>
    <scope>NUCLEOTIDE SEQUENCE [LARGE SCALE GENOMIC DNA]</scope>
    <source>
        <strain evidence="1 2">JCM 17223</strain>
    </source>
</reference>
<dbReference type="EMBL" id="SRLD01000081">
    <property type="protein sequence ID" value="TGE11913.1"/>
    <property type="molecule type" value="Genomic_DNA"/>
</dbReference>
<proteinExistence type="predicted"/>